<evidence type="ECO:0000256" key="12">
    <source>
        <dbReference type="ARBA" id="ARBA00025078"/>
    </source>
</evidence>
<evidence type="ECO:0000256" key="3">
    <source>
        <dbReference type="ARBA" id="ARBA00021622"/>
    </source>
</evidence>
<dbReference type="EMBL" id="FOUU01000001">
    <property type="protein sequence ID" value="SFM47441.1"/>
    <property type="molecule type" value="Genomic_DNA"/>
</dbReference>
<dbReference type="PANTHER" id="PTHR30531:SF12">
    <property type="entry name" value="FLAGELLAR BIOSYNTHETIC PROTEIN FLHB"/>
    <property type="match status" value="1"/>
</dbReference>
<evidence type="ECO:0000313" key="16">
    <source>
        <dbReference type="Proteomes" id="UP000199611"/>
    </source>
</evidence>
<dbReference type="GO" id="GO:0044780">
    <property type="term" value="P:bacterial-type flagellum assembly"/>
    <property type="evidence" value="ECO:0007669"/>
    <property type="project" value="InterPro"/>
</dbReference>
<dbReference type="InterPro" id="IPR006135">
    <property type="entry name" value="T3SS_substrate_exporter"/>
</dbReference>
<keyword evidence="8 13" id="KW-0653">Protein transport</keyword>
<feature type="region of interest" description="Disordered" evidence="14">
    <location>
        <begin position="1"/>
        <end position="20"/>
    </location>
</feature>
<keyword evidence="7 13" id="KW-1005">Bacterial flagellum biogenesis</keyword>
<dbReference type="Gene3D" id="3.40.1690.10">
    <property type="entry name" value="secretion proteins EscU"/>
    <property type="match status" value="1"/>
</dbReference>
<dbReference type="Pfam" id="PF01312">
    <property type="entry name" value="Bac_export_2"/>
    <property type="match status" value="1"/>
</dbReference>
<dbReference type="STRING" id="39841.SAMN05660836_00407"/>
<accession>A0A1I4R5A1</accession>
<dbReference type="SUPFAM" id="SSF160544">
    <property type="entry name" value="EscU C-terminal domain-like"/>
    <property type="match status" value="1"/>
</dbReference>
<evidence type="ECO:0000256" key="5">
    <source>
        <dbReference type="ARBA" id="ARBA00022475"/>
    </source>
</evidence>
<dbReference type="Proteomes" id="UP000199611">
    <property type="component" value="Unassembled WGS sequence"/>
</dbReference>
<evidence type="ECO:0000256" key="7">
    <source>
        <dbReference type="ARBA" id="ARBA00022795"/>
    </source>
</evidence>
<feature type="transmembrane region" description="Helical" evidence="13">
    <location>
        <begin position="35"/>
        <end position="53"/>
    </location>
</feature>
<evidence type="ECO:0000256" key="2">
    <source>
        <dbReference type="ARBA" id="ARBA00010690"/>
    </source>
</evidence>
<keyword evidence="4 13" id="KW-0813">Transport</keyword>
<sequence length="365" mass="41256">MPAGAQERTEKPTPKRLQKARSEGKLAKSREINTLASLIGGALGLWFSLAIIHDQFRALLQYLWGDGFGLITTGDLTSGLTFRRSVESLLISALPAVALSLIFSVLANLYQNKGFLFVWKNLVRFDLSAIHPVNGLKRLFSLRSLVDLGKAVIKFVVVSYVMYSLFRSKAAEIAQTVYLSNFDISRTLGILAFIMLFKVIAVMVLLAYLDWRYQKWQYIKDLMMTKQEVKEEHRQAEGDPKIKSKIRAKQLQIARARMLAQVPKAEVVVTNPTHFAVALMYRPGEMSAPKVVAKGVDFMARRIIRIARRHGVPVVYNPPLARALYRQVPLEGTIPVALYRAVAKVLAYVYHQRKRRWQADAKKVG</sequence>
<keyword evidence="5 13" id="KW-1003">Cell membrane</keyword>
<evidence type="ECO:0000256" key="9">
    <source>
        <dbReference type="ARBA" id="ARBA00022989"/>
    </source>
</evidence>
<dbReference type="InterPro" id="IPR006136">
    <property type="entry name" value="FlhB"/>
</dbReference>
<name>A0A1I4R5A1_9BACT</name>
<comment type="subcellular location">
    <subcellularLocation>
        <location evidence="1">Cell membrane</location>
        <topology evidence="1">Multi-pass membrane protein</topology>
    </subcellularLocation>
</comment>
<dbReference type="NCBIfam" id="TIGR00328">
    <property type="entry name" value="flhB"/>
    <property type="match status" value="1"/>
</dbReference>
<evidence type="ECO:0000256" key="10">
    <source>
        <dbReference type="ARBA" id="ARBA00023136"/>
    </source>
</evidence>
<feature type="transmembrane region" description="Helical" evidence="13">
    <location>
        <begin position="186"/>
        <end position="209"/>
    </location>
</feature>
<evidence type="ECO:0000256" key="8">
    <source>
        <dbReference type="ARBA" id="ARBA00022927"/>
    </source>
</evidence>
<evidence type="ECO:0000256" key="11">
    <source>
        <dbReference type="ARBA" id="ARBA00023225"/>
    </source>
</evidence>
<keyword evidence="15" id="KW-0966">Cell projection</keyword>
<keyword evidence="10 13" id="KW-0472">Membrane</keyword>
<reference evidence="15 16" key="1">
    <citation type="submission" date="2016-10" db="EMBL/GenBank/DDBJ databases">
        <authorList>
            <person name="de Groot N.N."/>
        </authorList>
    </citation>
    <scope>NUCLEOTIDE SEQUENCE [LARGE SCALE GENOMIC DNA]</scope>
    <source>
        <strain evidence="15 16">DSM 9990</strain>
    </source>
</reference>
<dbReference type="PRINTS" id="PR00950">
    <property type="entry name" value="TYPE3IMSPROT"/>
</dbReference>
<dbReference type="GO" id="GO:0005886">
    <property type="term" value="C:plasma membrane"/>
    <property type="evidence" value="ECO:0007669"/>
    <property type="project" value="UniProtKB-SubCell"/>
</dbReference>
<evidence type="ECO:0000256" key="14">
    <source>
        <dbReference type="SAM" id="MobiDB-lite"/>
    </source>
</evidence>
<dbReference type="GO" id="GO:0009306">
    <property type="term" value="P:protein secretion"/>
    <property type="evidence" value="ECO:0007669"/>
    <property type="project" value="InterPro"/>
</dbReference>
<protein>
    <recommendedName>
        <fullName evidence="3 13">Flagellar biosynthetic protein FlhB</fullName>
    </recommendedName>
</protein>
<comment type="similarity">
    <text evidence="2 13">Belongs to the type III secretion exporter family.</text>
</comment>
<evidence type="ECO:0000256" key="6">
    <source>
        <dbReference type="ARBA" id="ARBA00022692"/>
    </source>
</evidence>
<evidence type="ECO:0000256" key="4">
    <source>
        <dbReference type="ARBA" id="ARBA00022448"/>
    </source>
</evidence>
<feature type="transmembrane region" description="Helical" evidence="13">
    <location>
        <begin position="89"/>
        <end position="110"/>
    </location>
</feature>
<evidence type="ECO:0000256" key="13">
    <source>
        <dbReference type="RuleBase" id="RU364091"/>
    </source>
</evidence>
<keyword evidence="15" id="KW-0969">Cilium</keyword>
<keyword evidence="15" id="KW-0282">Flagellum</keyword>
<feature type="transmembrane region" description="Helical" evidence="13">
    <location>
        <begin position="145"/>
        <end position="166"/>
    </location>
</feature>
<dbReference type="InterPro" id="IPR029025">
    <property type="entry name" value="T3SS_substrate_exporter_C"/>
</dbReference>
<gene>
    <name evidence="13" type="primary">flhB</name>
    <name evidence="15" type="ORF">SAMN05660836_00407</name>
</gene>
<dbReference type="AlphaFoldDB" id="A0A1I4R5A1"/>
<keyword evidence="16" id="KW-1185">Reference proteome</keyword>
<evidence type="ECO:0000313" key="15">
    <source>
        <dbReference type="EMBL" id="SFM47441.1"/>
    </source>
</evidence>
<dbReference type="PANTHER" id="PTHR30531">
    <property type="entry name" value="FLAGELLAR BIOSYNTHETIC PROTEIN FLHB"/>
    <property type="match status" value="1"/>
</dbReference>
<keyword evidence="11 13" id="KW-1006">Bacterial flagellum protein export</keyword>
<evidence type="ECO:0000256" key="1">
    <source>
        <dbReference type="ARBA" id="ARBA00004651"/>
    </source>
</evidence>
<dbReference type="RefSeq" id="WP_093393099.1">
    <property type="nucleotide sequence ID" value="NZ_FOUU01000001.1"/>
</dbReference>
<proteinExistence type="inferred from homology"/>
<comment type="function">
    <text evidence="12 13">Required for formation of the rod structure in the basal body of the flagellar apparatus. Together with FliI and FliH, may constitute the export apparatus of flagellin.</text>
</comment>
<keyword evidence="6 13" id="KW-0812">Transmembrane</keyword>
<dbReference type="OrthoDB" id="9807950at2"/>
<organism evidence="15 16">
    <name type="scientific">Thermodesulforhabdus norvegica</name>
    <dbReference type="NCBI Taxonomy" id="39841"/>
    <lineage>
        <taxon>Bacteria</taxon>
        <taxon>Pseudomonadati</taxon>
        <taxon>Thermodesulfobacteriota</taxon>
        <taxon>Syntrophobacteria</taxon>
        <taxon>Syntrophobacterales</taxon>
        <taxon>Thermodesulforhabdaceae</taxon>
        <taxon>Thermodesulforhabdus</taxon>
    </lineage>
</organism>
<keyword evidence="9 13" id="KW-1133">Transmembrane helix</keyword>